<protein>
    <submittedName>
        <fullName evidence="2">Uncharacterized protein</fullName>
    </submittedName>
</protein>
<accession>A0A521FZQ6</accession>
<evidence type="ECO:0000256" key="1">
    <source>
        <dbReference type="SAM" id="SignalP"/>
    </source>
</evidence>
<organism evidence="2 3">
    <name type="scientific">Candidatus Electronema aureum</name>
    <dbReference type="NCBI Taxonomy" id="2005002"/>
    <lineage>
        <taxon>Bacteria</taxon>
        <taxon>Pseudomonadati</taxon>
        <taxon>Thermodesulfobacteriota</taxon>
        <taxon>Desulfobulbia</taxon>
        <taxon>Desulfobulbales</taxon>
        <taxon>Desulfobulbaceae</taxon>
        <taxon>Candidatus Electronema</taxon>
    </lineage>
</organism>
<reference evidence="2" key="1">
    <citation type="submission" date="2017-07" db="EMBL/GenBank/DDBJ databases">
        <title>The cable genome - Insights into the physiology and evolution of filamentous bacteria capable of sulfide oxidation via long distance electron transfer.</title>
        <authorList>
            <person name="Thorup C."/>
            <person name="Bjerg J.T."/>
            <person name="Schreiber L."/>
            <person name="Nielsen L.P."/>
            <person name="Kjeldsen K.U."/>
            <person name="Boesen T."/>
            <person name="Boggild A."/>
            <person name="Meysman F."/>
            <person name="Geelhoed J."/>
            <person name="Schramm A."/>
        </authorList>
    </citation>
    <scope>NUCLEOTIDE SEQUENCE [LARGE SCALE GENOMIC DNA]</scope>
    <source>
        <strain evidence="2">GS</strain>
    </source>
</reference>
<evidence type="ECO:0000313" key="3">
    <source>
        <dbReference type="Proteomes" id="UP000316238"/>
    </source>
</evidence>
<keyword evidence="3" id="KW-1185">Reference proteome</keyword>
<name>A0A521FZQ6_9BACT</name>
<sequence length="111" mass="11439">MKITILVSLVAMTVTTVLSGMNSAEAETISGKVAAITKGSKSTTIEIFPSSSGTSPSYRYSISTTFQEIADMLLQAMEAKTAVTIVSSGNCAPVGNLRDCGSIVSVEAAKL</sequence>
<feature type="chain" id="PRO_5022107007" evidence="1">
    <location>
        <begin position="27"/>
        <end position="111"/>
    </location>
</feature>
<proteinExistence type="predicted"/>
<dbReference type="Proteomes" id="UP000316238">
    <property type="component" value="Unassembled WGS sequence"/>
</dbReference>
<dbReference type="EMBL" id="NQJD01000033">
    <property type="protein sequence ID" value="TAA74258.1"/>
    <property type="molecule type" value="Genomic_DNA"/>
</dbReference>
<gene>
    <name evidence="2" type="ORF">CDV28_1339</name>
</gene>
<dbReference type="AlphaFoldDB" id="A0A521FZQ6"/>
<feature type="signal peptide" evidence="1">
    <location>
        <begin position="1"/>
        <end position="26"/>
    </location>
</feature>
<evidence type="ECO:0000313" key="2">
    <source>
        <dbReference type="EMBL" id="TAA74258.1"/>
    </source>
</evidence>
<comment type="caution">
    <text evidence="2">The sequence shown here is derived from an EMBL/GenBank/DDBJ whole genome shotgun (WGS) entry which is preliminary data.</text>
</comment>
<keyword evidence="1" id="KW-0732">Signal</keyword>